<evidence type="ECO:0000256" key="1">
    <source>
        <dbReference type="ARBA" id="ARBA00004651"/>
    </source>
</evidence>
<evidence type="ECO:0000256" key="13">
    <source>
        <dbReference type="PIRNR" id="PIRNR016636"/>
    </source>
</evidence>
<dbReference type="PIRSF" id="PIRSF016636">
    <property type="entry name" value="AlgI_DltB"/>
    <property type="match status" value="1"/>
</dbReference>
<dbReference type="InterPro" id="IPR028362">
    <property type="entry name" value="AlgI"/>
</dbReference>
<evidence type="ECO:0000256" key="11">
    <source>
        <dbReference type="ARBA" id="ARBA00023315"/>
    </source>
</evidence>
<dbReference type="InterPro" id="IPR051085">
    <property type="entry name" value="MB_O-acyltransferase"/>
</dbReference>
<dbReference type="Pfam" id="PF03062">
    <property type="entry name" value="MBOAT"/>
    <property type="match status" value="1"/>
</dbReference>
<evidence type="ECO:0000256" key="9">
    <source>
        <dbReference type="ARBA" id="ARBA00022989"/>
    </source>
</evidence>
<dbReference type="Proteomes" id="UP001296873">
    <property type="component" value="Unassembled WGS sequence"/>
</dbReference>
<dbReference type="InterPro" id="IPR024194">
    <property type="entry name" value="Ac/AlaTfrase_AlgI/DltB"/>
</dbReference>
<comment type="similarity">
    <text evidence="3 13">Belongs to the membrane-bound acyltransferase family.</text>
</comment>
<protein>
    <recommendedName>
        <fullName evidence="4">Probable alginate O-acetylase AlgI</fullName>
    </recommendedName>
    <alternativeName>
        <fullName evidence="12">Alginate biosynthesis protein AlgI</fullName>
    </alternativeName>
</protein>
<keyword evidence="7 14" id="KW-0812">Transmembrane</keyword>
<keyword evidence="16" id="KW-1185">Reference proteome</keyword>
<evidence type="ECO:0000256" key="14">
    <source>
        <dbReference type="SAM" id="Phobius"/>
    </source>
</evidence>
<keyword evidence="9 14" id="KW-1133">Transmembrane helix</keyword>
<proteinExistence type="inferred from homology"/>
<feature type="transmembrane region" description="Helical" evidence="14">
    <location>
        <begin position="318"/>
        <end position="341"/>
    </location>
</feature>
<comment type="subcellular location">
    <subcellularLocation>
        <location evidence="1">Cell membrane</location>
        <topology evidence="1">Multi-pass membrane protein</topology>
    </subcellularLocation>
</comment>
<evidence type="ECO:0000256" key="2">
    <source>
        <dbReference type="ARBA" id="ARBA00005182"/>
    </source>
</evidence>
<dbReference type="RefSeq" id="WP_200343602.1">
    <property type="nucleotide sequence ID" value="NZ_NRRL01000146.1"/>
</dbReference>
<evidence type="ECO:0000256" key="10">
    <source>
        <dbReference type="ARBA" id="ARBA00023136"/>
    </source>
</evidence>
<evidence type="ECO:0000256" key="4">
    <source>
        <dbReference type="ARBA" id="ARBA00016084"/>
    </source>
</evidence>
<evidence type="ECO:0000256" key="6">
    <source>
        <dbReference type="ARBA" id="ARBA00022679"/>
    </source>
</evidence>
<dbReference type="PANTHER" id="PTHR13285:SF23">
    <property type="entry name" value="TEICHOIC ACID D-ALANYLTRANSFERASE"/>
    <property type="match status" value="1"/>
</dbReference>
<dbReference type="PANTHER" id="PTHR13285">
    <property type="entry name" value="ACYLTRANSFERASE"/>
    <property type="match status" value="1"/>
</dbReference>
<keyword evidence="11 13" id="KW-0012">Acyltransferase</keyword>
<keyword evidence="10 13" id="KW-0472">Membrane</keyword>
<feature type="transmembrane region" description="Helical" evidence="14">
    <location>
        <begin position="82"/>
        <end position="101"/>
    </location>
</feature>
<feature type="transmembrane region" description="Helical" evidence="14">
    <location>
        <begin position="397"/>
        <end position="416"/>
    </location>
</feature>
<feature type="transmembrane region" description="Helical" evidence="14">
    <location>
        <begin position="121"/>
        <end position="139"/>
    </location>
</feature>
<evidence type="ECO:0000256" key="12">
    <source>
        <dbReference type="ARBA" id="ARBA00031030"/>
    </source>
</evidence>
<evidence type="ECO:0000256" key="8">
    <source>
        <dbReference type="ARBA" id="ARBA00022841"/>
    </source>
</evidence>
<feature type="transmembrane region" description="Helical" evidence="14">
    <location>
        <begin position="361"/>
        <end position="385"/>
    </location>
</feature>
<evidence type="ECO:0000313" key="15">
    <source>
        <dbReference type="EMBL" id="MBK1671110.1"/>
    </source>
</evidence>
<feature type="transmembrane region" description="Helical" evidence="14">
    <location>
        <begin position="185"/>
        <end position="204"/>
    </location>
</feature>
<comment type="pathway">
    <text evidence="2">Glycan biosynthesis; alginate biosynthesis.</text>
</comment>
<dbReference type="PIRSF" id="PIRSF500217">
    <property type="entry name" value="AlgI"/>
    <property type="match status" value="1"/>
</dbReference>
<sequence length="517" mass="57284">MLFNSLPFIFLFLPAVLVGFHALSKSPRSAMVWLVSASLFFYAYWDWRYLPLLLASVAVNFALGRVLTALSERFAAVPVARSILLLGVVANLLCLGYFKYAGFIAENVAAITGQDWHVGRIILPLAISFFTFQQITYLIDCYKGLTKGRDPLSYALFVCFFPQLIAGPIVHYQEMMPQFTRVRDWGLKGGNIAVGLSVFTVGLFKKVVIADGVAAYAAPMFDAAAGGAEPTFVEAWAGVLCYAFQIYFDFSGYSDMAIGLARMFGIRLPENFRSPYKAKSIIEFWRHWHMTLSRFLRDYVYIPLGGNRHGSAARYRNLLLTMVIGGIWHGAGWTFVLWGTLHGVYLLVNHLGQAIAGRREWLRVTVPAPVAIALTFLLVVMAWVPFRAEDIGTAGRIYAGMIGLHGVVLPEGYAGYVGPWRQLLADLGVVFLGDAGTFGGKEQVLYLLGAALVTWRFPNTQALFRRYRPVLRQSGQSIAPGALTWRPDIAWAIAVAGIGVVAITSMTKVAEFLYFQF</sequence>
<evidence type="ECO:0000256" key="7">
    <source>
        <dbReference type="ARBA" id="ARBA00022692"/>
    </source>
</evidence>
<keyword evidence="5 13" id="KW-1003">Cell membrane</keyword>
<feature type="transmembrane region" description="Helical" evidence="14">
    <location>
        <begin position="489"/>
        <end position="515"/>
    </location>
</feature>
<dbReference type="EMBL" id="NRRL01000146">
    <property type="protein sequence ID" value="MBK1671110.1"/>
    <property type="molecule type" value="Genomic_DNA"/>
</dbReference>
<accession>A0ABS1DKR1</accession>
<name>A0ABS1DKR1_9PROT</name>
<keyword evidence="8" id="KW-0016">Alginate biosynthesis</keyword>
<feature type="transmembrane region" description="Helical" evidence="14">
    <location>
        <begin position="51"/>
        <end position="70"/>
    </location>
</feature>
<evidence type="ECO:0000313" key="16">
    <source>
        <dbReference type="Proteomes" id="UP001296873"/>
    </source>
</evidence>
<feature type="transmembrane region" description="Helical" evidence="14">
    <location>
        <begin position="151"/>
        <end position="173"/>
    </location>
</feature>
<dbReference type="InterPro" id="IPR004299">
    <property type="entry name" value="MBOAT_fam"/>
</dbReference>
<comment type="caution">
    <text evidence="15">The sequence shown here is derived from an EMBL/GenBank/DDBJ whole genome shotgun (WGS) entry which is preliminary data.</text>
</comment>
<reference evidence="15 16" key="1">
    <citation type="journal article" date="2020" name="Microorganisms">
        <title>Osmotic Adaptation and Compatible Solute Biosynthesis of Phototrophic Bacteria as Revealed from Genome Analyses.</title>
        <authorList>
            <person name="Imhoff J.F."/>
            <person name="Rahn T."/>
            <person name="Kunzel S."/>
            <person name="Keller A."/>
            <person name="Neulinger S.C."/>
        </authorList>
    </citation>
    <scope>NUCLEOTIDE SEQUENCE [LARGE SCALE GENOMIC DNA]</scope>
    <source>
        <strain evidence="15 16">DSM 9895</strain>
    </source>
</reference>
<feature type="transmembrane region" description="Helical" evidence="14">
    <location>
        <begin position="6"/>
        <end position="23"/>
    </location>
</feature>
<organism evidence="15 16">
    <name type="scientific">Rhodovibrio sodomensis</name>
    <dbReference type="NCBI Taxonomy" id="1088"/>
    <lineage>
        <taxon>Bacteria</taxon>
        <taxon>Pseudomonadati</taxon>
        <taxon>Pseudomonadota</taxon>
        <taxon>Alphaproteobacteria</taxon>
        <taxon>Rhodospirillales</taxon>
        <taxon>Rhodovibrionaceae</taxon>
        <taxon>Rhodovibrio</taxon>
    </lineage>
</organism>
<gene>
    <name evidence="15" type="ORF">CKO28_24195</name>
</gene>
<evidence type="ECO:0000256" key="3">
    <source>
        <dbReference type="ARBA" id="ARBA00010323"/>
    </source>
</evidence>
<evidence type="ECO:0000256" key="5">
    <source>
        <dbReference type="ARBA" id="ARBA00022475"/>
    </source>
</evidence>
<keyword evidence="6 13" id="KW-0808">Transferase</keyword>